<comment type="caution">
    <text evidence="2">The sequence shown here is derived from an EMBL/GenBank/DDBJ whole genome shotgun (WGS) entry which is preliminary data.</text>
</comment>
<reference evidence="3" key="1">
    <citation type="journal article" date="2024" name="IScience">
        <title>Strigolactones Initiate the Formation of Haustorium-like Structures in Castilleja.</title>
        <authorList>
            <person name="Buerger M."/>
            <person name="Peterson D."/>
            <person name="Chory J."/>
        </authorList>
    </citation>
    <scope>NUCLEOTIDE SEQUENCE [LARGE SCALE GENOMIC DNA]</scope>
</reference>
<protein>
    <recommendedName>
        <fullName evidence="4">Homing endonuclease LAGLIDADG domain-containing protein</fullName>
    </recommendedName>
</protein>
<evidence type="ECO:0000313" key="2">
    <source>
        <dbReference type="EMBL" id="KAL3621737.1"/>
    </source>
</evidence>
<keyword evidence="1" id="KW-1133">Transmembrane helix</keyword>
<dbReference type="AlphaFoldDB" id="A0ABD3BYM9"/>
<keyword evidence="1" id="KW-0472">Membrane</keyword>
<evidence type="ECO:0008006" key="4">
    <source>
        <dbReference type="Google" id="ProtNLM"/>
    </source>
</evidence>
<feature type="transmembrane region" description="Helical" evidence="1">
    <location>
        <begin position="7"/>
        <end position="26"/>
    </location>
</feature>
<dbReference type="EMBL" id="JAVIJP010000063">
    <property type="protein sequence ID" value="KAL3621737.1"/>
    <property type="molecule type" value="Genomic_DNA"/>
</dbReference>
<keyword evidence="1" id="KW-0812">Transmembrane</keyword>
<organism evidence="2 3">
    <name type="scientific">Castilleja foliolosa</name>
    <dbReference type="NCBI Taxonomy" id="1961234"/>
    <lineage>
        <taxon>Eukaryota</taxon>
        <taxon>Viridiplantae</taxon>
        <taxon>Streptophyta</taxon>
        <taxon>Embryophyta</taxon>
        <taxon>Tracheophyta</taxon>
        <taxon>Spermatophyta</taxon>
        <taxon>Magnoliopsida</taxon>
        <taxon>eudicotyledons</taxon>
        <taxon>Gunneridae</taxon>
        <taxon>Pentapetalae</taxon>
        <taxon>asterids</taxon>
        <taxon>lamiids</taxon>
        <taxon>Lamiales</taxon>
        <taxon>Orobanchaceae</taxon>
        <taxon>Pedicularideae</taxon>
        <taxon>Castillejinae</taxon>
        <taxon>Castilleja</taxon>
    </lineage>
</organism>
<proteinExistence type="predicted"/>
<gene>
    <name evidence="2" type="ORF">CASFOL_034397</name>
</gene>
<keyword evidence="3" id="KW-1185">Reference proteome</keyword>
<name>A0ABD3BYM9_9LAMI</name>
<accession>A0ABD3BYM9</accession>
<dbReference type="Proteomes" id="UP001632038">
    <property type="component" value="Unassembled WGS sequence"/>
</dbReference>
<evidence type="ECO:0000313" key="3">
    <source>
        <dbReference type="Proteomes" id="UP001632038"/>
    </source>
</evidence>
<sequence length="98" mass="11113">MDFRRVRVFYVNLGFIEIAAAIVLSATPATSKLSAMEFARYCGGCPVIKGNKWSSTKWMRVHEYKIHTFCDGFVTYDYHENLAALLLGIKSAIVLLYL</sequence>
<evidence type="ECO:0000256" key="1">
    <source>
        <dbReference type="SAM" id="Phobius"/>
    </source>
</evidence>